<sequence>MRGERGDARTSPLLAGDSTANQSASATDNATVAARKIEEPRT</sequence>
<accession>A0A0S2F5D3</accession>
<dbReference type="EMBL" id="CP011129">
    <property type="protein sequence ID" value="ALN78758.1"/>
    <property type="molecule type" value="Genomic_DNA"/>
</dbReference>
<dbReference type="STRING" id="84531.LA76x_0597"/>
<dbReference type="PATRIC" id="fig|84531.8.peg.625"/>
<dbReference type="AlphaFoldDB" id="A0A0S2F5D3"/>
<protein>
    <submittedName>
        <fullName evidence="2">Uncharacterized protein</fullName>
    </submittedName>
</protein>
<gene>
    <name evidence="2" type="ORF">LA76x_0597</name>
</gene>
<evidence type="ECO:0000313" key="3">
    <source>
        <dbReference type="Proteomes" id="UP000060787"/>
    </source>
</evidence>
<reference evidence="2 3" key="1">
    <citation type="journal article" date="2015" name="BMC Genomics">
        <title>Comparative genomics and metabolic profiling of the genus Lysobacter.</title>
        <authorList>
            <person name="de Bruijn I."/>
            <person name="Cheng X."/>
            <person name="de Jager V."/>
            <person name="Exposito R.G."/>
            <person name="Watrous J."/>
            <person name="Patel N."/>
            <person name="Postma J."/>
            <person name="Dorrestein P.C."/>
            <person name="Kobayashi D."/>
            <person name="Raaijmakers J.M."/>
        </authorList>
    </citation>
    <scope>NUCLEOTIDE SEQUENCE [LARGE SCALE GENOMIC DNA]</scope>
    <source>
        <strain evidence="2 3">76</strain>
    </source>
</reference>
<feature type="region of interest" description="Disordered" evidence="1">
    <location>
        <begin position="1"/>
        <end position="42"/>
    </location>
</feature>
<evidence type="ECO:0000313" key="2">
    <source>
        <dbReference type="EMBL" id="ALN78758.1"/>
    </source>
</evidence>
<organism evidence="2 3">
    <name type="scientific">Lysobacter antibioticus</name>
    <dbReference type="NCBI Taxonomy" id="84531"/>
    <lineage>
        <taxon>Bacteria</taxon>
        <taxon>Pseudomonadati</taxon>
        <taxon>Pseudomonadota</taxon>
        <taxon>Gammaproteobacteria</taxon>
        <taxon>Lysobacterales</taxon>
        <taxon>Lysobacteraceae</taxon>
        <taxon>Lysobacter</taxon>
    </lineage>
</organism>
<proteinExistence type="predicted"/>
<dbReference type="KEGG" id="lab:LA76x_0597"/>
<feature type="compositionally biased region" description="Polar residues" evidence="1">
    <location>
        <begin position="18"/>
        <end position="30"/>
    </location>
</feature>
<name>A0A0S2F5D3_LYSAN</name>
<keyword evidence="3" id="KW-1185">Reference proteome</keyword>
<evidence type="ECO:0000256" key="1">
    <source>
        <dbReference type="SAM" id="MobiDB-lite"/>
    </source>
</evidence>
<dbReference type="Proteomes" id="UP000060787">
    <property type="component" value="Chromosome"/>
</dbReference>